<comment type="caution">
    <text evidence="3">The sequence shown here is derived from an EMBL/GenBank/DDBJ whole genome shotgun (WGS) entry which is preliminary data.</text>
</comment>
<dbReference type="GO" id="GO:0005829">
    <property type="term" value="C:cytosol"/>
    <property type="evidence" value="ECO:0007669"/>
    <property type="project" value="TreeGrafter"/>
</dbReference>
<dbReference type="GO" id="GO:0045454">
    <property type="term" value="P:cell redox homeostasis"/>
    <property type="evidence" value="ECO:0007669"/>
    <property type="project" value="TreeGrafter"/>
</dbReference>
<dbReference type="InterPro" id="IPR013766">
    <property type="entry name" value="Thioredoxin_domain"/>
</dbReference>
<dbReference type="Gene3D" id="3.40.250.10">
    <property type="entry name" value="Rhodanese-like domain"/>
    <property type="match status" value="1"/>
</dbReference>
<dbReference type="PANTHER" id="PTHR45663">
    <property type="entry name" value="GEO12009P1"/>
    <property type="match status" value="1"/>
</dbReference>
<keyword evidence="4" id="KW-1185">Reference proteome</keyword>
<dbReference type="Gene3D" id="3.40.30.10">
    <property type="entry name" value="Glutaredoxin"/>
    <property type="match status" value="1"/>
</dbReference>
<keyword evidence="3" id="KW-0808">Transferase</keyword>
<feature type="domain" description="Rhodanese" evidence="1">
    <location>
        <begin position="40"/>
        <end position="130"/>
    </location>
</feature>
<protein>
    <submittedName>
        <fullName evidence="3">Rhodanese-related sulfurtransferase</fullName>
    </submittedName>
</protein>
<dbReference type="PANTHER" id="PTHR45663:SF11">
    <property type="entry name" value="GEO12009P1"/>
    <property type="match status" value="1"/>
</dbReference>
<dbReference type="Proteomes" id="UP000280368">
    <property type="component" value="Unassembled WGS sequence"/>
</dbReference>
<dbReference type="GO" id="GO:0015035">
    <property type="term" value="F:protein-disulfide reductase activity"/>
    <property type="evidence" value="ECO:0007669"/>
    <property type="project" value="TreeGrafter"/>
</dbReference>
<dbReference type="PROSITE" id="PS51257">
    <property type="entry name" value="PROKAR_LIPOPROTEIN"/>
    <property type="match status" value="1"/>
</dbReference>
<evidence type="ECO:0000313" key="4">
    <source>
        <dbReference type="Proteomes" id="UP000280368"/>
    </source>
</evidence>
<feature type="domain" description="Thioredoxin" evidence="2">
    <location>
        <begin position="114"/>
        <end position="236"/>
    </location>
</feature>
<accession>A0A3L9ZUN5</accession>
<dbReference type="CDD" id="cd02947">
    <property type="entry name" value="TRX_family"/>
    <property type="match status" value="1"/>
</dbReference>
<dbReference type="SMART" id="SM00450">
    <property type="entry name" value="RHOD"/>
    <property type="match status" value="1"/>
</dbReference>
<dbReference type="Pfam" id="PF00085">
    <property type="entry name" value="Thioredoxin"/>
    <property type="match status" value="1"/>
</dbReference>
<evidence type="ECO:0000259" key="1">
    <source>
        <dbReference type="PROSITE" id="PS50206"/>
    </source>
</evidence>
<dbReference type="PROSITE" id="PS51352">
    <property type="entry name" value="THIOREDOXIN_2"/>
    <property type="match status" value="1"/>
</dbReference>
<proteinExistence type="predicted"/>
<dbReference type="PROSITE" id="PS50206">
    <property type="entry name" value="RHODANESE_3"/>
    <property type="match status" value="1"/>
</dbReference>
<dbReference type="SUPFAM" id="SSF52833">
    <property type="entry name" value="Thioredoxin-like"/>
    <property type="match status" value="1"/>
</dbReference>
<dbReference type="InterPro" id="IPR036249">
    <property type="entry name" value="Thioredoxin-like_sf"/>
</dbReference>
<evidence type="ECO:0000313" key="3">
    <source>
        <dbReference type="EMBL" id="RMA74989.1"/>
    </source>
</evidence>
<dbReference type="AlphaFoldDB" id="A0A3L9ZUN5"/>
<dbReference type="SUPFAM" id="SSF52821">
    <property type="entry name" value="Rhodanese/Cell cycle control phosphatase"/>
    <property type="match status" value="1"/>
</dbReference>
<dbReference type="OrthoDB" id="9808735at2"/>
<evidence type="ECO:0000259" key="2">
    <source>
        <dbReference type="PROSITE" id="PS51352"/>
    </source>
</evidence>
<dbReference type="EMBL" id="REFH01000010">
    <property type="protein sequence ID" value="RMA74989.1"/>
    <property type="molecule type" value="Genomic_DNA"/>
</dbReference>
<dbReference type="CDD" id="cd00158">
    <property type="entry name" value="RHOD"/>
    <property type="match status" value="1"/>
</dbReference>
<sequence length="236" mass="27282">MKLTVFYFLVLISITFSCKEKAQSTIITLEAKEFHDKTTAISQPQIIDIRSPNEFATENISNAVYVQWNGKKFAHNLQEFDKLKSLFIYDNDGITIEDAAKNAHSLGFKNIYLLKGGFNSWKSSIYNKTTDKRIGMSNQQFNSLLNGDKNILINFSEKSCDPCEQMTPYLTELQKEFSKNLIIINIDTEENKTLIQEMNIEIVPYFILYKTKNIVWQHGGLVTKEELKKQFHSLIQ</sequence>
<dbReference type="InterPro" id="IPR001763">
    <property type="entry name" value="Rhodanese-like_dom"/>
</dbReference>
<dbReference type="GO" id="GO:0016740">
    <property type="term" value="F:transferase activity"/>
    <property type="evidence" value="ECO:0007669"/>
    <property type="project" value="UniProtKB-KW"/>
</dbReference>
<dbReference type="RefSeq" id="WP_121925936.1">
    <property type="nucleotide sequence ID" value="NZ_CBCSGA010000004.1"/>
</dbReference>
<organism evidence="3 4">
    <name type="scientific">Flavobacterium weaverense</name>
    <dbReference type="NCBI Taxonomy" id="271156"/>
    <lineage>
        <taxon>Bacteria</taxon>
        <taxon>Pseudomonadati</taxon>
        <taxon>Bacteroidota</taxon>
        <taxon>Flavobacteriia</taxon>
        <taxon>Flavobacteriales</taxon>
        <taxon>Flavobacteriaceae</taxon>
        <taxon>Flavobacterium</taxon>
    </lineage>
</organism>
<name>A0A3L9ZUN5_9FLAO</name>
<gene>
    <name evidence="3" type="ORF">BC961_2331</name>
</gene>
<dbReference type="InterPro" id="IPR036873">
    <property type="entry name" value="Rhodanese-like_dom_sf"/>
</dbReference>
<reference evidence="3 4" key="1">
    <citation type="submission" date="2018-10" db="EMBL/GenBank/DDBJ databases">
        <title>Genomic Encyclopedia of Archaeal and Bacterial Type Strains, Phase II (KMG-II): from individual species to whole genera.</title>
        <authorList>
            <person name="Goeker M."/>
        </authorList>
    </citation>
    <scope>NUCLEOTIDE SEQUENCE [LARGE SCALE GENOMIC DNA]</scope>
    <source>
        <strain evidence="3 4">DSM 19727</strain>
    </source>
</reference>
<dbReference type="Pfam" id="PF00581">
    <property type="entry name" value="Rhodanese"/>
    <property type="match status" value="1"/>
</dbReference>